<dbReference type="Pfam" id="PF14559">
    <property type="entry name" value="TPR_19"/>
    <property type="match status" value="1"/>
</dbReference>
<proteinExistence type="predicted"/>
<dbReference type="InterPro" id="IPR011990">
    <property type="entry name" value="TPR-like_helical_dom_sf"/>
</dbReference>
<evidence type="ECO:0000256" key="2">
    <source>
        <dbReference type="ARBA" id="ARBA00022803"/>
    </source>
</evidence>
<feature type="repeat" description="TPR" evidence="3">
    <location>
        <begin position="23"/>
        <end position="56"/>
    </location>
</feature>
<comment type="caution">
    <text evidence="4">The sequence shown here is derived from an EMBL/GenBank/DDBJ whole genome shotgun (WGS) entry which is preliminary data.</text>
</comment>
<evidence type="ECO:0000313" key="4">
    <source>
        <dbReference type="EMBL" id="MFC4768353.1"/>
    </source>
</evidence>
<protein>
    <submittedName>
        <fullName evidence="4">Tetratricopeptide repeat protein</fullName>
    </submittedName>
</protein>
<dbReference type="Proteomes" id="UP001596002">
    <property type="component" value="Unassembled WGS sequence"/>
</dbReference>
<dbReference type="PROSITE" id="PS50005">
    <property type="entry name" value="TPR"/>
    <property type="match status" value="1"/>
</dbReference>
<dbReference type="Gene3D" id="1.10.472.10">
    <property type="entry name" value="Cyclin-like"/>
    <property type="match status" value="1"/>
</dbReference>
<name>A0ABV9Q3K9_9BACL</name>
<gene>
    <name evidence="4" type="ORF">ACFO8Q_13445</name>
</gene>
<evidence type="ECO:0000256" key="3">
    <source>
        <dbReference type="PROSITE-ProRule" id="PRU00339"/>
    </source>
</evidence>
<dbReference type="PANTHER" id="PTHR44943:SF8">
    <property type="entry name" value="TPR REPEAT-CONTAINING PROTEIN MJ0263"/>
    <property type="match status" value="1"/>
</dbReference>
<dbReference type="PANTHER" id="PTHR44943">
    <property type="entry name" value="CELLULOSE SYNTHASE OPERON PROTEIN C"/>
    <property type="match status" value="1"/>
</dbReference>
<dbReference type="Pfam" id="PF13432">
    <property type="entry name" value="TPR_16"/>
    <property type="match status" value="1"/>
</dbReference>
<dbReference type="Gene3D" id="1.25.40.10">
    <property type="entry name" value="Tetratricopeptide repeat domain"/>
    <property type="match status" value="2"/>
</dbReference>
<evidence type="ECO:0000256" key="1">
    <source>
        <dbReference type="ARBA" id="ARBA00022737"/>
    </source>
</evidence>
<dbReference type="SMART" id="SM00028">
    <property type="entry name" value="TPR"/>
    <property type="match status" value="4"/>
</dbReference>
<keyword evidence="2 3" id="KW-0802">TPR repeat</keyword>
<organism evidence="4 5">
    <name type="scientific">Effusibacillus consociatus</name>
    <dbReference type="NCBI Taxonomy" id="1117041"/>
    <lineage>
        <taxon>Bacteria</taxon>
        <taxon>Bacillati</taxon>
        <taxon>Bacillota</taxon>
        <taxon>Bacilli</taxon>
        <taxon>Bacillales</taxon>
        <taxon>Alicyclobacillaceae</taxon>
        <taxon>Effusibacillus</taxon>
    </lineage>
</organism>
<dbReference type="EMBL" id="JBHSHC010000099">
    <property type="protein sequence ID" value="MFC4768353.1"/>
    <property type="molecule type" value="Genomic_DNA"/>
</dbReference>
<dbReference type="RefSeq" id="WP_380026305.1">
    <property type="nucleotide sequence ID" value="NZ_JBHSHC010000099.1"/>
</dbReference>
<keyword evidence="5" id="KW-1185">Reference proteome</keyword>
<dbReference type="InterPro" id="IPR019734">
    <property type="entry name" value="TPR_rpt"/>
</dbReference>
<accession>A0ABV9Q3K9</accession>
<evidence type="ECO:0000313" key="5">
    <source>
        <dbReference type="Proteomes" id="UP001596002"/>
    </source>
</evidence>
<dbReference type="SUPFAM" id="SSF48452">
    <property type="entry name" value="TPR-like"/>
    <property type="match status" value="2"/>
</dbReference>
<dbReference type="InterPro" id="IPR051685">
    <property type="entry name" value="Ycf3/AcsC/BcsC/TPR_MFPF"/>
</dbReference>
<sequence>MDQQQQMKRRRPDSNVIPFRLDAAFFFERAVKHLDRHNLQNALKYFRKAMEYEPDNPVNHCNLAGVLSELGKFEESNEILENVLESIDPQMYECYFYMANNWANMGFYDKAEEYAARYLDLEPQGEFAKDAEEMLEILIEEFGGGEVLRQRVEEKEAERKEQDLARKLLEQGKFMEATTYLQKTIDQHPDLIAPRNNLSLAYYYLGHLETAVDIAQEVLVKDPNNIHARCNLAVFYQHLGRKEELDSLLNGLRKVYPLNFDQSYKLATTMGILGEHQTAYRLFLQLSRWTENPDPSLLHCVAASACNTGNFPFARRIWQDIQILDPKGEVAPFYLKLLDEAESGGTSISPVSYHYQIPFHEQFKQMQEQMKTGKTGNWRNDPLIRSSLFWALQHGEIETKIQVIQTFALIADQEVEQALREFINRPDEIEQLKMLAVYVLRHIGAEGTYTDMAGLKQDWKEILDTAWTVLAVHGHELYDVTRRIWSDFLVKSLEQPPRMTQPNTWAAGLAYLVLRQQGITVTQSEVAEQFGVSVGTVSKISRQIAQKIRS</sequence>
<keyword evidence="1" id="KW-0677">Repeat</keyword>
<reference evidence="5" key="1">
    <citation type="journal article" date="2019" name="Int. J. Syst. Evol. Microbiol.">
        <title>The Global Catalogue of Microorganisms (GCM) 10K type strain sequencing project: providing services to taxonomists for standard genome sequencing and annotation.</title>
        <authorList>
            <consortium name="The Broad Institute Genomics Platform"/>
            <consortium name="The Broad Institute Genome Sequencing Center for Infectious Disease"/>
            <person name="Wu L."/>
            <person name="Ma J."/>
        </authorList>
    </citation>
    <scope>NUCLEOTIDE SEQUENCE [LARGE SCALE GENOMIC DNA]</scope>
    <source>
        <strain evidence="5">WYCCWR 12678</strain>
    </source>
</reference>